<gene>
    <name evidence="2" type="ORF">Golob_001465</name>
</gene>
<dbReference type="Proteomes" id="UP000593572">
    <property type="component" value="Unassembled WGS sequence"/>
</dbReference>
<comment type="caution">
    <text evidence="2">The sequence shown here is derived from an EMBL/GenBank/DDBJ whole genome shotgun (WGS) entry which is preliminary data.</text>
</comment>
<accession>A0A7J8NB60</accession>
<reference evidence="2 3" key="1">
    <citation type="journal article" date="2019" name="Genome Biol. Evol.">
        <title>Insights into the evolution of the New World diploid cottons (Gossypium, subgenus Houzingenia) based on genome sequencing.</title>
        <authorList>
            <person name="Grover C.E."/>
            <person name="Arick M.A. 2nd"/>
            <person name="Thrash A."/>
            <person name="Conover J.L."/>
            <person name="Sanders W.S."/>
            <person name="Peterson D.G."/>
            <person name="Frelichowski J.E."/>
            <person name="Scheffler J.A."/>
            <person name="Scheffler B.E."/>
            <person name="Wendel J.F."/>
        </authorList>
    </citation>
    <scope>NUCLEOTIDE SEQUENCE [LARGE SCALE GENOMIC DNA]</scope>
    <source>
        <strain evidence="2">157</strain>
        <tissue evidence="2">Leaf</tissue>
    </source>
</reference>
<dbReference type="EMBL" id="JABEZX010000013">
    <property type="protein sequence ID" value="MBA0574238.1"/>
    <property type="molecule type" value="Genomic_DNA"/>
</dbReference>
<organism evidence="2 3">
    <name type="scientific">Gossypium lobatum</name>
    <dbReference type="NCBI Taxonomy" id="34289"/>
    <lineage>
        <taxon>Eukaryota</taxon>
        <taxon>Viridiplantae</taxon>
        <taxon>Streptophyta</taxon>
        <taxon>Embryophyta</taxon>
        <taxon>Tracheophyta</taxon>
        <taxon>Spermatophyta</taxon>
        <taxon>Magnoliopsida</taxon>
        <taxon>eudicotyledons</taxon>
        <taxon>Gunneridae</taxon>
        <taxon>Pentapetalae</taxon>
        <taxon>rosids</taxon>
        <taxon>malvids</taxon>
        <taxon>Malvales</taxon>
        <taxon>Malvaceae</taxon>
        <taxon>Malvoideae</taxon>
        <taxon>Gossypium</taxon>
    </lineage>
</organism>
<proteinExistence type="predicted"/>
<protein>
    <submittedName>
        <fullName evidence="2">Uncharacterized protein</fullName>
    </submittedName>
</protein>
<keyword evidence="1" id="KW-0732">Signal</keyword>
<sequence>MNSLPFVGLRLVLLSTLLISTLNQRYGCPTQVLDDCFLSSRSCPRNCARRIAKRS</sequence>
<dbReference type="AlphaFoldDB" id="A0A7J8NB60"/>
<keyword evidence="3" id="KW-1185">Reference proteome</keyword>
<evidence type="ECO:0000313" key="3">
    <source>
        <dbReference type="Proteomes" id="UP000593572"/>
    </source>
</evidence>
<feature type="chain" id="PRO_5029890344" evidence="1">
    <location>
        <begin position="28"/>
        <end position="55"/>
    </location>
</feature>
<feature type="signal peptide" evidence="1">
    <location>
        <begin position="1"/>
        <end position="27"/>
    </location>
</feature>
<evidence type="ECO:0000256" key="1">
    <source>
        <dbReference type="SAM" id="SignalP"/>
    </source>
</evidence>
<evidence type="ECO:0000313" key="2">
    <source>
        <dbReference type="EMBL" id="MBA0574238.1"/>
    </source>
</evidence>
<name>A0A7J8NB60_9ROSI</name>